<gene>
    <name evidence="1" type="ORF">RRG08_000552</name>
</gene>
<evidence type="ECO:0000313" key="1">
    <source>
        <dbReference type="EMBL" id="KAK3736801.1"/>
    </source>
</evidence>
<name>A0AAE0Y8A1_9GAST</name>
<proteinExistence type="predicted"/>
<evidence type="ECO:0000313" key="2">
    <source>
        <dbReference type="Proteomes" id="UP001283361"/>
    </source>
</evidence>
<sequence>MRQEEPGTQGRPCLAPWVTPKCELRGKANPSFESSQNQTSKAILRRQFYNRLYGEVCQPQQGHLLAPCPQPRDDIATVTLHVVEFKVKTGMRHHSYL</sequence>
<reference evidence="1" key="1">
    <citation type="journal article" date="2023" name="G3 (Bethesda)">
        <title>A reference genome for the long-term kleptoplast-retaining sea slug Elysia crispata morphotype clarki.</title>
        <authorList>
            <person name="Eastman K.E."/>
            <person name="Pendleton A.L."/>
            <person name="Shaikh M.A."/>
            <person name="Suttiyut T."/>
            <person name="Ogas R."/>
            <person name="Tomko P."/>
            <person name="Gavelis G."/>
            <person name="Widhalm J.R."/>
            <person name="Wisecaver J.H."/>
        </authorList>
    </citation>
    <scope>NUCLEOTIDE SEQUENCE</scope>
    <source>
        <strain evidence="1">ECLA1</strain>
    </source>
</reference>
<dbReference type="Proteomes" id="UP001283361">
    <property type="component" value="Unassembled WGS sequence"/>
</dbReference>
<dbReference type="AlphaFoldDB" id="A0AAE0Y8A1"/>
<keyword evidence="2" id="KW-1185">Reference proteome</keyword>
<comment type="caution">
    <text evidence="1">The sequence shown here is derived from an EMBL/GenBank/DDBJ whole genome shotgun (WGS) entry which is preliminary data.</text>
</comment>
<protein>
    <submittedName>
        <fullName evidence="1">Uncharacterized protein</fullName>
    </submittedName>
</protein>
<dbReference type="EMBL" id="JAWDGP010006684">
    <property type="protein sequence ID" value="KAK3736801.1"/>
    <property type="molecule type" value="Genomic_DNA"/>
</dbReference>
<organism evidence="1 2">
    <name type="scientific">Elysia crispata</name>
    <name type="common">lettuce slug</name>
    <dbReference type="NCBI Taxonomy" id="231223"/>
    <lineage>
        <taxon>Eukaryota</taxon>
        <taxon>Metazoa</taxon>
        <taxon>Spiralia</taxon>
        <taxon>Lophotrochozoa</taxon>
        <taxon>Mollusca</taxon>
        <taxon>Gastropoda</taxon>
        <taxon>Heterobranchia</taxon>
        <taxon>Euthyneura</taxon>
        <taxon>Panpulmonata</taxon>
        <taxon>Sacoglossa</taxon>
        <taxon>Placobranchoidea</taxon>
        <taxon>Plakobranchidae</taxon>
        <taxon>Elysia</taxon>
    </lineage>
</organism>
<accession>A0AAE0Y8A1</accession>